<evidence type="ECO:0000313" key="12">
    <source>
        <dbReference type="EMBL" id="MDF8265700.1"/>
    </source>
</evidence>
<dbReference type="Pfam" id="PF17766">
    <property type="entry name" value="fn3_6"/>
    <property type="match status" value="1"/>
</dbReference>
<dbReference type="SUPFAM" id="SSF52743">
    <property type="entry name" value="Subtilisin-like"/>
    <property type="match status" value="1"/>
</dbReference>
<feature type="chain" id="PRO_5046587053" evidence="7">
    <location>
        <begin position="33"/>
        <end position="996"/>
    </location>
</feature>
<keyword evidence="4 5" id="KW-0720">Serine protease</keyword>
<evidence type="ECO:0000256" key="1">
    <source>
        <dbReference type="ARBA" id="ARBA00011073"/>
    </source>
</evidence>
<dbReference type="PANTHER" id="PTHR10795">
    <property type="entry name" value="PROPROTEIN CONVERTASE SUBTILISIN/KEXIN"/>
    <property type="match status" value="1"/>
</dbReference>
<dbReference type="PRINTS" id="PR00723">
    <property type="entry name" value="SUBTILISIN"/>
</dbReference>
<evidence type="ECO:0000256" key="3">
    <source>
        <dbReference type="ARBA" id="ARBA00022801"/>
    </source>
</evidence>
<keyword evidence="3 5" id="KW-0378">Hydrolase</keyword>
<evidence type="ECO:0000256" key="6">
    <source>
        <dbReference type="SAM" id="MobiDB-lite"/>
    </source>
</evidence>
<dbReference type="InterPro" id="IPR036852">
    <property type="entry name" value="Peptidase_S8/S53_dom_sf"/>
</dbReference>
<dbReference type="Pfam" id="PF02225">
    <property type="entry name" value="PA"/>
    <property type="match status" value="1"/>
</dbReference>
<name>A0ABT6C9X6_9MICO</name>
<organism evidence="12 13">
    <name type="scientific">Luteipulveratus flavus</name>
    <dbReference type="NCBI Taxonomy" id="3031728"/>
    <lineage>
        <taxon>Bacteria</taxon>
        <taxon>Bacillati</taxon>
        <taxon>Actinomycetota</taxon>
        <taxon>Actinomycetes</taxon>
        <taxon>Micrococcales</taxon>
        <taxon>Dermacoccaceae</taxon>
        <taxon>Luteipulveratus</taxon>
    </lineage>
</organism>
<dbReference type="Gene3D" id="3.50.30.30">
    <property type="match status" value="1"/>
</dbReference>
<dbReference type="InterPro" id="IPR015500">
    <property type="entry name" value="Peptidase_S8_subtilisin-rel"/>
</dbReference>
<dbReference type="PROSITE" id="PS51892">
    <property type="entry name" value="SUBTILASE"/>
    <property type="match status" value="1"/>
</dbReference>
<sequence>MRLTSLISSRRRAVAVTLAVAAPVVASATALGATDADAAPAAASGRYIVQVAGAPIASYTGSESGLPATKPAKGQKVDRDSAASKAYAGHLRGKQSALLKSVGSSEAAVTRSYDMAFNGFAATLTPAQVGELSKSPEVLQVWKDETRTADTVSTPKFLGLDGPTGVWQKQFGGVDKAGAGMIIGDIDSGIWPENPSFAATAQSASEVATIRSKWKGSCDAGTSGTPVQCNNKLIGARYYADNATVESFEFKSPRDYNGHGSHTASTAAGNHGVKASINGAEVGDVSGMAPQARIAAYKALWATPSGSASGSTSDLVQAIDDAVGDGVDIITYSISGSRDYVVTADELAFLGAADANVFVATSAGNEGDSVGTSSVAHNSPWTMTVAASTHDRGVTKTVTLGNGQKYTGVGVLGGVGPAGLVTSASVAAAGVPAAAAELCFSDVDQDTSNGVQPALDPAKAAGKIVVCKRGTNARTDKSAAVKVAGGVGMVLYNAAAGQSQDADFHSVPSIHVDNVAGAAVLAYASTAGATATISAVDPTPVRAPAMAGFSSYGPAKAGGGDLLKPDITAPGSGIIAAVSPAGNHGNSFDSYSGTSMSTPHIAGIAALVRQAHPSWSPAAVKSALMTNATPLDRTGAPIQRAGKDATPLDYGSGHVQPAPSFNPGLVYDAGLNDWLQYACGIGQLQLVSEKGTCDKVGSIDPSDLNYPSIAVGDLAGTQTITRTVTNVEDRASQYTARVVAPAGFTASVSPSTLVIPPGQSRQFKVTLTRTSAPFGQYAFGSLTWKGSRGQEVRSPIAVRPVAAAVTAETVQSSTSGSVTLPVRPGYTGTLGASAVGLTAGAVNVVPTTTSTNGTVQVTVPAGTKVVRFATYDTDVPAGTDVDLAVTKDGKTVGSSGGGTAEEAVTLNNPAAGTYTVTADLFSGPASLDVKVNAFVVPDAAAGNLTVTPASQQVTIGQQTTVSAAWSGLTAGTHYLGAVGYSDGSAEVGRTLVTVNP</sequence>
<dbReference type="CDD" id="cd04852">
    <property type="entry name" value="Peptidases_S8_3"/>
    <property type="match status" value="1"/>
</dbReference>
<proteinExistence type="inferred from homology"/>
<dbReference type="InterPro" id="IPR010259">
    <property type="entry name" value="S8pro/Inhibitor_I9"/>
</dbReference>
<keyword evidence="2 5" id="KW-0645">Protease</keyword>
<dbReference type="InterPro" id="IPR037045">
    <property type="entry name" value="S8pro/Inhibitor_I9_sf"/>
</dbReference>
<dbReference type="InterPro" id="IPR041469">
    <property type="entry name" value="Subtilisin-like_FN3"/>
</dbReference>
<dbReference type="InterPro" id="IPR000209">
    <property type="entry name" value="Peptidase_S8/S53_dom"/>
</dbReference>
<dbReference type="CDD" id="cd02120">
    <property type="entry name" value="PA_subtilisin_like"/>
    <property type="match status" value="1"/>
</dbReference>
<evidence type="ECO:0000259" key="11">
    <source>
        <dbReference type="Pfam" id="PF17766"/>
    </source>
</evidence>
<feature type="domain" description="Inhibitor I9" evidence="10">
    <location>
        <begin position="83"/>
        <end position="148"/>
    </location>
</feature>
<evidence type="ECO:0000313" key="13">
    <source>
        <dbReference type="Proteomes" id="UP001528912"/>
    </source>
</evidence>
<accession>A0ABT6C9X6</accession>
<dbReference type="Gene3D" id="2.60.120.380">
    <property type="match status" value="1"/>
</dbReference>
<dbReference type="InterPro" id="IPR034197">
    <property type="entry name" value="Peptidases_S8_3"/>
</dbReference>
<evidence type="ECO:0000256" key="7">
    <source>
        <dbReference type="SAM" id="SignalP"/>
    </source>
</evidence>
<dbReference type="InterPro" id="IPR023828">
    <property type="entry name" value="Peptidase_S8_Ser-AS"/>
</dbReference>
<evidence type="ECO:0000256" key="5">
    <source>
        <dbReference type="PROSITE-ProRule" id="PRU01240"/>
    </source>
</evidence>
<feature type="region of interest" description="Disordered" evidence="6">
    <location>
        <begin position="632"/>
        <end position="652"/>
    </location>
</feature>
<feature type="domain" description="Subtilisin-like protease fibronectin type-III" evidence="11">
    <location>
        <begin position="703"/>
        <end position="798"/>
    </location>
</feature>
<comment type="similarity">
    <text evidence="1 5">Belongs to the peptidase S8 family.</text>
</comment>
<evidence type="ECO:0000256" key="2">
    <source>
        <dbReference type="ARBA" id="ARBA00022670"/>
    </source>
</evidence>
<evidence type="ECO:0000256" key="4">
    <source>
        <dbReference type="ARBA" id="ARBA00022825"/>
    </source>
</evidence>
<dbReference type="Pfam" id="PF00082">
    <property type="entry name" value="Peptidase_S8"/>
    <property type="match status" value="1"/>
</dbReference>
<evidence type="ECO:0000259" key="8">
    <source>
        <dbReference type="Pfam" id="PF00082"/>
    </source>
</evidence>
<dbReference type="InterPro" id="IPR045051">
    <property type="entry name" value="SBT"/>
</dbReference>
<dbReference type="Proteomes" id="UP001528912">
    <property type="component" value="Unassembled WGS sequence"/>
</dbReference>
<comment type="caution">
    <text evidence="12">The sequence shown here is derived from an EMBL/GenBank/DDBJ whole genome shotgun (WGS) entry which is preliminary data.</text>
</comment>
<feature type="active site" description="Charge relay system" evidence="5">
    <location>
        <position position="187"/>
    </location>
</feature>
<dbReference type="Gene3D" id="3.40.50.200">
    <property type="entry name" value="Peptidase S8/S53 domain"/>
    <property type="match status" value="1"/>
</dbReference>
<dbReference type="Pfam" id="PF05922">
    <property type="entry name" value="Inhibitor_I9"/>
    <property type="match status" value="1"/>
</dbReference>
<dbReference type="InterPro" id="IPR002202">
    <property type="entry name" value="HMG_CoA_Rdtase"/>
</dbReference>
<keyword evidence="7" id="KW-0732">Signal</keyword>
<feature type="active site" description="Charge relay system" evidence="5">
    <location>
        <position position="259"/>
    </location>
</feature>
<dbReference type="Gene3D" id="2.60.40.2310">
    <property type="match status" value="1"/>
</dbReference>
<gene>
    <name evidence="12" type="ORF">P4R38_15750</name>
</gene>
<reference evidence="12 13" key="1">
    <citation type="submission" date="2023-03" db="EMBL/GenBank/DDBJ databases">
        <title>YIM 133296 draft genome.</title>
        <authorList>
            <person name="Xiong L."/>
        </authorList>
    </citation>
    <scope>NUCLEOTIDE SEQUENCE [LARGE SCALE GENOMIC DNA]</scope>
    <source>
        <strain evidence="12 13">YIM 133296</strain>
    </source>
</reference>
<dbReference type="InterPro" id="IPR003137">
    <property type="entry name" value="PA_domain"/>
</dbReference>
<dbReference type="RefSeq" id="WP_277193005.1">
    <property type="nucleotide sequence ID" value="NZ_JAROAV010000038.1"/>
</dbReference>
<feature type="domain" description="Peptidase S8/S53" evidence="8">
    <location>
        <begin position="178"/>
        <end position="633"/>
    </location>
</feature>
<dbReference type="PROSITE" id="PS50065">
    <property type="entry name" value="HMG_COA_REDUCTASE_4"/>
    <property type="match status" value="1"/>
</dbReference>
<feature type="domain" description="PA" evidence="9">
    <location>
        <begin position="435"/>
        <end position="519"/>
    </location>
</feature>
<evidence type="ECO:0000259" key="9">
    <source>
        <dbReference type="Pfam" id="PF02225"/>
    </source>
</evidence>
<evidence type="ECO:0000259" key="10">
    <source>
        <dbReference type="Pfam" id="PF05922"/>
    </source>
</evidence>
<dbReference type="EMBL" id="JAROAV010000038">
    <property type="protein sequence ID" value="MDF8265700.1"/>
    <property type="molecule type" value="Genomic_DNA"/>
</dbReference>
<keyword evidence="13" id="KW-1185">Reference proteome</keyword>
<feature type="active site" description="Charge relay system" evidence="5">
    <location>
        <position position="595"/>
    </location>
</feature>
<dbReference type="PROSITE" id="PS00138">
    <property type="entry name" value="SUBTILASE_SER"/>
    <property type="match status" value="1"/>
</dbReference>
<feature type="signal peptide" evidence="7">
    <location>
        <begin position="1"/>
        <end position="32"/>
    </location>
</feature>
<protein>
    <submittedName>
        <fullName evidence="12">S8 family peptidase</fullName>
    </submittedName>
</protein>
<dbReference type="Gene3D" id="3.30.70.80">
    <property type="entry name" value="Peptidase S8 propeptide/proteinase inhibitor I9"/>
    <property type="match status" value="1"/>
</dbReference>